<dbReference type="RefSeq" id="WP_166097672.1">
    <property type="nucleotide sequence ID" value="NZ_BMMY01000001.1"/>
</dbReference>
<sequence length="351" mass="37808">MHAPTTLRTTRLTLRPPTPADESLWVRLHRDPGLYGHSPHSMAATDDAAAAAFAAVLDHWREHGVGYHVVEEAGSGEAFGFGGLRTRPATGVLNLYYRLAASHHGRGLAREAARAWVADALEWRPDLPVEAVVRPVNVASVHTAQAAGLERAGTTRHPDDLPDAEPSLVLRAPRMHLCRSGFDDATREEVLDLWCAVNDAGGAVGFLPGAPRERVAEALGAHEEAMATGSAVAVLLRAADGSLAALGWWAAGPNPLLGHRRTAYRVMTDPARRGRNLGRLLMSAMHRVARAEGVELVELGVRGGTGTEEFYGRLGYREVGRLAGGIRVAPDDERDDIWMARWLEEAAPEVS</sequence>
<evidence type="ECO:0000259" key="1">
    <source>
        <dbReference type="PROSITE" id="PS51186"/>
    </source>
</evidence>
<protein>
    <submittedName>
        <fullName evidence="2">GNAT family N-acetyltransferase</fullName>
    </submittedName>
</protein>
<accession>A0A7G9R3T9</accession>
<reference evidence="2 3" key="1">
    <citation type="submission" date="2020-08" db="EMBL/GenBank/DDBJ databases">
        <title>Genome sequence of Phycicoccus endophyticus JCM 31784T.</title>
        <authorList>
            <person name="Hyun D.-W."/>
            <person name="Bae J.-W."/>
        </authorList>
    </citation>
    <scope>NUCLEOTIDE SEQUENCE [LARGE SCALE GENOMIC DNA]</scope>
    <source>
        <strain evidence="2 3">JCM 31784</strain>
    </source>
</reference>
<keyword evidence="3" id="KW-1185">Reference proteome</keyword>
<gene>
    <name evidence="2" type="ORF">H9L10_04285</name>
</gene>
<dbReference type="PANTHER" id="PTHR43792">
    <property type="entry name" value="GNAT FAMILY, PUTATIVE (AFU_ORTHOLOGUE AFUA_3G00765)-RELATED-RELATED"/>
    <property type="match status" value="1"/>
</dbReference>
<dbReference type="InterPro" id="IPR051531">
    <property type="entry name" value="N-acetyltransferase"/>
</dbReference>
<dbReference type="Proteomes" id="UP000515976">
    <property type="component" value="Chromosome"/>
</dbReference>
<organism evidence="2 3">
    <name type="scientific">Phycicoccus endophyticus</name>
    <dbReference type="NCBI Taxonomy" id="1690220"/>
    <lineage>
        <taxon>Bacteria</taxon>
        <taxon>Bacillati</taxon>
        <taxon>Actinomycetota</taxon>
        <taxon>Actinomycetes</taxon>
        <taxon>Micrococcales</taxon>
        <taxon>Intrasporangiaceae</taxon>
        <taxon>Phycicoccus</taxon>
    </lineage>
</organism>
<keyword evidence="2" id="KW-0808">Transferase</keyword>
<dbReference type="PANTHER" id="PTHR43792:SF1">
    <property type="entry name" value="N-ACETYLTRANSFERASE DOMAIN-CONTAINING PROTEIN"/>
    <property type="match status" value="1"/>
</dbReference>
<evidence type="ECO:0000313" key="3">
    <source>
        <dbReference type="Proteomes" id="UP000515976"/>
    </source>
</evidence>
<dbReference type="InterPro" id="IPR016181">
    <property type="entry name" value="Acyl_CoA_acyltransferase"/>
</dbReference>
<dbReference type="Pfam" id="PF13302">
    <property type="entry name" value="Acetyltransf_3"/>
    <property type="match status" value="1"/>
</dbReference>
<dbReference type="CDD" id="cd04301">
    <property type="entry name" value="NAT_SF"/>
    <property type="match status" value="1"/>
</dbReference>
<dbReference type="SUPFAM" id="SSF55729">
    <property type="entry name" value="Acyl-CoA N-acyltransferases (Nat)"/>
    <property type="match status" value="2"/>
</dbReference>
<feature type="domain" description="N-acetyltransferase" evidence="1">
    <location>
        <begin position="12"/>
        <end position="173"/>
    </location>
</feature>
<evidence type="ECO:0000313" key="2">
    <source>
        <dbReference type="EMBL" id="QNN50264.1"/>
    </source>
</evidence>
<dbReference type="KEGG" id="pei:H9L10_04285"/>
<dbReference type="Pfam" id="PF13508">
    <property type="entry name" value="Acetyltransf_7"/>
    <property type="match status" value="1"/>
</dbReference>
<feature type="domain" description="N-acetyltransferase" evidence="1">
    <location>
        <begin position="180"/>
        <end position="344"/>
    </location>
</feature>
<dbReference type="GO" id="GO:0016747">
    <property type="term" value="F:acyltransferase activity, transferring groups other than amino-acyl groups"/>
    <property type="evidence" value="ECO:0007669"/>
    <property type="project" value="InterPro"/>
</dbReference>
<proteinExistence type="predicted"/>
<dbReference type="AlphaFoldDB" id="A0A7G9R3T9"/>
<dbReference type="Gene3D" id="3.40.630.30">
    <property type="match status" value="2"/>
</dbReference>
<name>A0A7G9R3T9_9MICO</name>
<dbReference type="InterPro" id="IPR000182">
    <property type="entry name" value="GNAT_dom"/>
</dbReference>
<dbReference type="EMBL" id="CP060712">
    <property type="protein sequence ID" value="QNN50264.1"/>
    <property type="molecule type" value="Genomic_DNA"/>
</dbReference>
<dbReference type="PROSITE" id="PS51186">
    <property type="entry name" value="GNAT"/>
    <property type="match status" value="2"/>
</dbReference>